<dbReference type="Proteomes" id="UP000196880">
    <property type="component" value="Unassembled WGS sequence"/>
</dbReference>
<evidence type="ECO:0000313" key="2">
    <source>
        <dbReference type="Proteomes" id="UP000196880"/>
    </source>
</evidence>
<comment type="caution">
    <text evidence="1">The sequence shown here is derived from an EMBL/GenBank/DDBJ whole genome shotgun (WGS) entry which is preliminary data.</text>
</comment>
<sequence>MYEIKKTNEFESWFVAIRDPLTRGRLLSRLRKVSLGSIGDLAPIANGVWEMREHFGAGWRMYYVQRRKTIILMLGGGCKSTQAADIKRVKQLLLTLED</sequence>
<gene>
    <name evidence="1" type="ORF">B6A14_03025</name>
</gene>
<organism evidence="1 2">
    <name type="scientific">Polynucleobacter hirudinilacicola</name>
    <dbReference type="NCBI Taxonomy" id="1743166"/>
    <lineage>
        <taxon>Bacteria</taxon>
        <taxon>Pseudomonadati</taxon>
        <taxon>Pseudomonadota</taxon>
        <taxon>Betaproteobacteria</taxon>
        <taxon>Burkholderiales</taxon>
        <taxon>Burkholderiaceae</taxon>
        <taxon>Polynucleobacter</taxon>
    </lineage>
</organism>
<accession>A0A210RYZ2</accession>
<dbReference type="EMBL" id="NAIA01000002">
    <property type="protein sequence ID" value="OWF66184.1"/>
    <property type="molecule type" value="Genomic_DNA"/>
</dbReference>
<dbReference type="InterPro" id="IPR014056">
    <property type="entry name" value="TypeIITA-like_toxin_pred"/>
</dbReference>
<dbReference type="RefSeq" id="WP_087908983.1">
    <property type="nucleotide sequence ID" value="NZ_NAIA01000002.1"/>
</dbReference>
<dbReference type="PANTHER" id="PTHR41791">
    <property type="entry name" value="SSL7039 PROTEIN"/>
    <property type="match status" value="1"/>
</dbReference>
<reference evidence="1 2" key="1">
    <citation type="submission" date="2017-03" db="EMBL/GenBank/DDBJ databases">
        <title>New species Polynucleobacter sp. MWH-EgelM1-30-B4.</title>
        <authorList>
            <person name="Hahn M.W."/>
        </authorList>
    </citation>
    <scope>NUCLEOTIDE SEQUENCE [LARGE SCALE GENOMIC DNA]</scope>
    <source>
        <strain evidence="1 2">MWH-EgelM1-30-B4</strain>
    </source>
</reference>
<proteinExistence type="predicted"/>
<dbReference type="AlphaFoldDB" id="A0A210RYZ2"/>
<keyword evidence="2" id="KW-1185">Reference proteome</keyword>
<evidence type="ECO:0000313" key="1">
    <source>
        <dbReference type="EMBL" id="OWF66184.1"/>
    </source>
</evidence>
<protein>
    <submittedName>
        <fullName evidence="1">Addiction module killer protein</fullName>
    </submittedName>
</protein>
<dbReference type="PIRSF" id="PIRSF028744">
    <property type="entry name" value="Addict_mod_HI1419"/>
    <property type="match status" value="1"/>
</dbReference>
<dbReference type="NCBIfam" id="TIGR02683">
    <property type="entry name" value="upstrm_HI1419"/>
    <property type="match status" value="1"/>
</dbReference>
<dbReference type="PANTHER" id="PTHR41791:SF1">
    <property type="entry name" value="SSL7039 PROTEIN"/>
    <property type="match status" value="1"/>
</dbReference>
<dbReference type="OrthoDB" id="9800258at2"/>
<name>A0A210RYZ2_9BURK</name>